<dbReference type="InterPro" id="IPR002159">
    <property type="entry name" value="CD36_fam"/>
</dbReference>
<feature type="transmembrane region" description="Helical" evidence="8">
    <location>
        <begin position="6"/>
        <end position="30"/>
    </location>
</feature>
<comment type="caution">
    <text evidence="9">The sequence shown here is derived from an EMBL/GenBank/DDBJ whole genome shotgun (WGS) entry which is preliminary data.</text>
</comment>
<dbReference type="Proteomes" id="UP001558652">
    <property type="component" value="Unassembled WGS sequence"/>
</dbReference>
<dbReference type="AlphaFoldDB" id="A0ABD0YUN2"/>
<protein>
    <recommendedName>
        <fullName evidence="11">Scavenger receptor class B member 1</fullName>
    </recommendedName>
</protein>
<accession>A0ABD0YUN2</accession>
<evidence type="ECO:0000256" key="1">
    <source>
        <dbReference type="ARBA" id="ARBA00004236"/>
    </source>
</evidence>
<dbReference type="PANTHER" id="PTHR11923:SF89">
    <property type="entry name" value="GH15894P"/>
    <property type="match status" value="1"/>
</dbReference>
<keyword evidence="10" id="KW-1185">Reference proteome</keyword>
<evidence type="ECO:0000256" key="5">
    <source>
        <dbReference type="ARBA" id="ARBA00022989"/>
    </source>
</evidence>
<evidence type="ECO:0000256" key="3">
    <source>
        <dbReference type="ARBA" id="ARBA00022475"/>
    </source>
</evidence>
<dbReference type="EMBL" id="JBFDAA010000002">
    <property type="protein sequence ID" value="KAL1139683.1"/>
    <property type="molecule type" value="Genomic_DNA"/>
</dbReference>
<proteinExistence type="inferred from homology"/>
<reference evidence="9 10" key="1">
    <citation type="submission" date="2024-07" db="EMBL/GenBank/DDBJ databases">
        <title>Chromosome-level genome assembly of the water stick insect Ranatra chinensis (Heteroptera: Nepidae).</title>
        <authorList>
            <person name="Liu X."/>
        </authorList>
    </citation>
    <scope>NUCLEOTIDE SEQUENCE [LARGE SCALE GENOMIC DNA]</scope>
    <source>
        <strain evidence="9">Cailab_2021Rc</strain>
        <tissue evidence="9">Muscle</tissue>
    </source>
</reference>
<dbReference type="GO" id="GO:0005886">
    <property type="term" value="C:plasma membrane"/>
    <property type="evidence" value="ECO:0007669"/>
    <property type="project" value="UniProtKB-SubCell"/>
</dbReference>
<evidence type="ECO:0000256" key="2">
    <source>
        <dbReference type="ARBA" id="ARBA00010532"/>
    </source>
</evidence>
<comment type="similarity">
    <text evidence="2">Belongs to the CD36 family.</text>
</comment>
<evidence type="ECO:0000256" key="6">
    <source>
        <dbReference type="ARBA" id="ARBA00023136"/>
    </source>
</evidence>
<evidence type="ECO:0000313" key="9">
    <source>
        <dbReference type="EMBL" id="KAL1139683.1"/>
    </source>
</evidence>
<sequence length="427" mass="48953">FFLGFVVLLIISLVCILLGICTLIWTPYYICLNERLKMMPGFPPYDWWKDPPDAVLLRMYVFNITNSDDFMKGKSTHLNVDEIGPYIFREKFQHRDIQFNENGTLTYVASREAIYLPDLNKLSLNETIIVPNLAVLGISSYLWNAPFIVRVGLNMIMKRLDSKPFVNTTVFNYLWNFTDPLMGLARNLAPYLVPEENMGVLHQIYKDFVDEITVNIGTQYGGRNFFTIDKFRGGNGLGVWKNETCDSVQGSTEGVSYHQGIQRNDTLKYLRKTICRVALLHYLRDEEIMGMKAYRFELANDTFSRPPKESDRQECFHTLGLPVLPSGITDVSPCYYGFPIVSSFPHFMYSDPVVTEKLSGLMADPKKHDSYVVVEPTTGVPFKSNARSQSSLIVHSMSGYPKLKRLSNMIIPMFWAEYVSNSFYFVS</sequence>
<comment type="subcellular location">
    <subcellularLocation>
        <location evidence="1">Cell membrane</location>
    </subcellularLocation>
</comment>
<keyword evidence="6 8" id="KW-0472">Membrane</keyword>
<organism evidence="9 10">
    <name type="scientific">Ranatra chinensis</name>
    <dbReference type="NCBI Taxonomy" id="642074"/>
    <lineage>
        <taxon>Eukaryota</taxon>
        <taxon>Metazoa</taxon>
        <taxon>Ecdysozoa</taxon>
        <taxon>Arthropoda</taxon>
        <taxon>Hexapoda</taxon>
        <taxon>Insecta</taxon>
        <taxon>Pterygota</taxon>
        <taxon>Neoptera</taxon>
        <taxon>Paraneoptera</taxon>
        <taxon>Hemiptera</taxon>
        <taxon>Heteroptera</taxon>
        <taxon>Panheteroptera</taxon>
        <taxon>Nepomorpha</taxon>
        <taxon>Nepidae</taxon>
        <taxon>Ranatrinae</taxon>
        <taxon>Ranatra</taxon>
    </lineage>
</organism>
<feature type="non-terminal residue" evidence="9">
    <location>
        <position position="1"/>
    </location>
</feature>
<dbReference type="Pfam" id="PF01130">
    <property type="entry name" value="CD36"/>
    <property type="match status" value="1"/>
</dbReference>
<evidence type="ECO:0000256" key="8">
    <source>
        <dbReference type="SAM" id="Phobius"/>
    </source>
</evidence>
<evidence type="ECO:0000256" key="7">
    <source>
        <dbReference type="ARBA" id="ARBA00023180"/>
    </source>
</evidence>
<evidence type="ECO:0000256" key="4">
    <source>
        <dbReference type="ARBA" id="ARBA00022692"/>
    </source>
</evidence>
<gene>
    <name evidence="9" type="ORF">AAG570_006661</name>
</gene>
<keyword evidence="5 8" id="KW-1133">Transmembrane helix</keyword>
<dbReference type="PANTHER" id="PTHR11923">
    <property type="entry name" value="SCAVENGER RECEPTOR CLASS B TYPE-1 SR-B1"/>
    <property type="match status" value="1"/>
</dbReference>
<dbReference type="PRINTS" id="PR01609">
    <property type="entry name" value="CD36FAMILY"/>
</dbReference>
<keyword evidence="7" id="KW-0325">Glycoprotein</keyword>
<evidence type="ECO:0008006" key="11">
    <source>
        <dbReference type="Google" id="ProtNLM"/>
    </source>
</evidence>
<name>A0ABD0YUN2_9HEMI</name>
<evidence type="ECO:0000313" key="10">
    <source>
        <dbReference type="Proteomes" id="UP001558652"/>
    </source>
</evidence>
<keyword evidence="4 8" id="KW-0812">Transmembrane</keyword>
<keyword evidence="3" id="KW-1003">Cell membrane</keyword>